<protein>
    <recommendedName>
        <fullName evidence="4">long-chain-alcohol dehydrogenase</fullName>
        <ecNumber evidence="4">1.1.1.192</ecNumber>
    </recommendedName>
</protein>
<evidence type="ECO:0000259" key="6">
    <source>
        <dbReference type="Pfam" id="PF25137"/>
    </source>
</evidence>
<dbReference type="AlphaFoldDB" id="A0A7U3YIQ2"/>
<evidence type="ECO:0000313" key="7">
    <source>
        <dbReference type="EMBL" id="ADP76346.1"/>
    </source>
</evidence>
<dbReference type="Pfam" id="PF25137">
    <property type="entry name" value="ADH_Fe_C"/>
    <property type="match status" value="1"/>
</dbReference>
<dbReference type="PANTHER" id="PTHR11496:SF102">
    <property type="entry name" value="ALCOHOL DEHYDROGENASE 4"/>
    <property type="match status" value="1"/>
</dbReference>
<accession>A0A7U3YIQ2</accession>
<dbReference type="Gene3D" id="3.40.50.1970">
    <property type="match status" value="1"/>
</dbReference>
<name>A0A7U3YIQ2_GEOS0</name>
<feature type="domain" description="Fe-containing alcohol dehydrogenase-like C-terminal" evidence="6">
    <location>
        <begin position="187"/>
        <end position="382"/>
    </location>
</feature>
<comment type="catalytic activity">
    <reaction evidence="3">
        <text>a long-chain primary fatty alcohol + 2 NAD(+) + H2O = a long-chain fatty acid + 2 NADH + 3 H(+)</text>
        <dbReference type="Rhea" id="RHEA:17977"/>
        <dbReference type="ChEBI" id="CHEBI:15377"/>
        <dbReference type="ChEBI" id="CHEBI:15378"/>
        <dbReference type="ChEBI" id="CHEBI:57540"/>
        <dbReference type="ChEBI" id="CHEBI:57560"/>
        <dbReference type="ChEBI" id="CHEBI:57945"/>
        <dbReference type="ChEBI" id="CHEBI:77396"/>
        <dbReference type="EC" id="1.1.1.192"/>
    </reaction>
</comment>
<dbReference type="InterPro" id="IPR001670">
    <property type="entry name" value="ADH_Fe/GldA"/>
</dbReference>
<feature type="domain" description="Alcohol dehydrogenase iron-type/glycerol dehydrogenase GldA" evidence="5">
    <location>
        <begin position="10"/>
        <end position="176"/>
    </location>
</feature>
<dbReference type="InterPro" id="IPR039697">
    <property type="entry name" value="Alcohol_dehydrogenase_Fe"/>
</dbReference>
<dbReference type="GO" id="GO:0050060">
    <property type="term" value="F:long-chain-alcohol dehydrogenase activity"/>
    <property type="evidence" value="ECO:0007669"/>
    <property type="project" value="UniProtKB-EC"/>
</dbReference>
<dbReference type="Gene3D" id="1.20.1090.10">
    <property type="entry name" value="Dehydroquinate synthase-like - alpha domain"/>
    <property type="match status" value="1"/>
</dbReference>
<evidence type="ECO:0000259" key="5">
    <source>
        <dbReference type="Pfam" id="PF00465"/>
    </source>
</evidence>
<reference evidence="7" key="1">
    <citation type="submission" date="2010-10" db="EMBL/GenBank/DDBJ databases">
        <title>Complete sequence of chromosome of Geobacillus sp. Y4.1MC1.</title>
        <authorList>
            <consortium name="US DOE Joint Genome Institute"/>
            <person name="Lucas S."/>
            <person name="Copeland A."/>
            <person name="Lapidus A."/>
            <person name="Cheng J.-F."/>
            <person name="Bruce D."/>
            <person name="Goodwin L."/>
            <person name="Pitluck S."/>
            <person name="Chertkov O."/>
            <person name="Zhang X."/>
            <person name="Detter J.C."/>
            <person name="Han C."/>
            <person name="Tapia R."/>
            <person name="Land M."/>
            <person name="Hauser L."/>
            <person name="Jeffries C."/>
            <person name="Kyrpides N."/>
            <person name="Ivanova N."/>
            <person name="Ovchinnikova G."/>
            <person name="Brumm P."/>
            <person name="Mead D."/>
            <person name="Woyke T."/>
        </authorList>
    </citation>
    <scope>NUCLEOTIDE SEQUENCE [LARGE SCALE GENOMIC DNA]</scope>
    <source>
        <strain evidence="7">Y4.1MC1</strain>
    </source>
</reference>
<dbReference type="Pfam" id="PF00465">
    <property type="entry name" value="Fe-ADH"/>
    <property type="match status" value="1"/>
</dbReference>
<dbReference type="EC" id="1.1.1.192" evidence="4"/>
<evidence type="ECO:0000256" key="2">
    <source>
        <dbReference type="ARBA" id="ARBA00023002"/>
    </source>
</evidence>
<dbReference type="FunFam" id="1.20.1090.10:FF:000001">
    <property type="entry name" value="Aldehyde-alcohol dehydrogenase"/>
    <property type="match status" value="1"/>
</dbReference>
<gene>
    <name evidence="7" type="ORF">GY4MC1_3721</name>
</gene>
<dbReference type="PANTHER" id="PTHR11496">
    <property type="entry name" value="ALCOHOL DEHYDROGENASE"/>
    <property type="match status" value="1"/>
</dbReference>
<dbReference type="SUPFAM" id="SSF56796">
    <property type="entry name" value="Dehydroquinate synthase-like"/>
    <property type="match status" value="1"/>
</dbReference>
<evidence type="ECO:0000256" key="4">
    <source>
        <dbReference type="ARBA" id="ARBA00066691"/>
    </source>
</evidence>
<evidence type="ECO:0000256" key="1">
    <source>
        <dbReference type="ARBA" id="ARBA00007358"/>
    </source>
</evidence>
<dbReference type="FunFam" id="3.40.50.1970:FF:000003">
    <property type="entry name" value="Alcohol dehydrogenase, iron-containing"/>
    <property type="match status" value="1"/>
</dbReference>
<comment type="similarity">
    <text evidence="1">Belongs to the iron-containing alcohol dehydrogenase family.</text>
</comment>
<sequence length="382" mass="41002">MNIHKFVMPEVIFGNGAIEHAGESCLRLGATNVFIVSDPGVIEAGWLDVVIRSCKQANLQYTVFNDVTMNPKDVEVEKGCKAYIENECDAIIGIGGGSPLDVAKAVAILVTNGGKIHDYEGVNKIRKPLPPQVMIPTTAGSGSEVSQFSVIVDTLGQKKMTIISKSLIPDIAIIDPETLSTKNAHLTASTGLDVLTHGIEAYVSLAATPLTDVQAKNAISLVSEYLRPSVASKINKEAKTKMAMASLQAGLAFSNAILGAVHAMSHAVGGKYPVLHGDINSILLPHVMEYNLLANPKKFADIAAFLGVDIRGLSHMEAGRKAIECIKQLTMEIDAPQRLSDIGLEKDEIPHMSLVALNDACMITNPRDVTAEDIEEIFRRAW</sequence>
<dbReference type="GO" id="GO:0004022">
    <property type="term" value="F:alcohol dehydrogenase (NAD+) activity"/>
    <property type="evidence" value="ECO:0007669"/>
    <property type="project" value="UniProtKB-ARBA"/>
</dbReference>
<organism evidence="7">
    <name type="scientific">Geobacillus sp. (strain Y4.1MC1)</name>
    <dbReference type="NCBI Taxonomy" id="581103"/>
    <lineage>
        <taxon>Bacteria</taxon>
        <taxon>Bacillati</taxon>
        <taxon>Bacillota</taxon>
        <taxon>Bacilli</taxon>
        <taxon>Bacillales</taxon>
        <taxon>Anoxybacillaceae</taxon>
        <taxon>Geobacillus</taxon>
    </lineage>
</organism>
<keyword evidence="2" id="KW-0560">Oxidoreductase</keyword>
<dbReference type="CDD" id="cd17814">
    <property type="entry name" value="Fe-ADH-like"/>
    <property type="match status" value="1"/>
</dbReference>
<evidence type="ECO:0000256" key="3">
    <source>
        <dbReference type="ARBA" id="ARBA00051567"/>
    </source>
</evidence>
<proteinExistence type="inferred from homology"/>
<dbReference type="KEGG" id="gmc:GY4MC1_3721"/>
<dbReference type="InterPro" id="IPR056798">
    <property type="entry name" value="ADH_Fe_C"/>
</dbReference>
<dbReference type="GO" id="GO:0046872">
    <property type="term" value="F:metal ion binding"/>
    <property type="evidence" value="ECO:0007669"/>
    <property type="project" value="InterPro"/>
</dbReference>
<dbReference type="EMBL" id="CP002293">
    <property type="protein sequence ID" value="ADP76346.1"/>
    <property type="molecule type" value="Genomic_DNA"/>
</dbReference>